<dbReference type="OrthoDB" id="27662at10239"/>
<sequence length="81" mass="9255">MRSKYAKYKAKRGFALEVNEIKRTLDLEEALLNSLVILSCDNETSTYDGKYPKGVKYAVLEQRKIVSDLKTKLLKITTLKA</sequence>
<name>A0A0G2SSP5_9CAUD</name>
<dbReference type="RefSeq" id="YP_009195533.1">
    <property type="nucleotide sequence ID" value="NC_028762.1"/>
</dbReference>
<evidence type="ECO:0000313" key="2">
    <source>
        <dbReference type="Proteomes" id="UP000202749"/>
    </source>
</evidence>
<evidence type="ECO:0000313" key="1">
    <source>
        <dbReference type="EMBL" id="AKA61977.1"/>
    </source>
</evidence>
<dbReference type="GeneID" id="26622914"/>
<dbReference type="Proteomes" id="UP000202749">
    <property type="component" value="Segment"/>
</dbReference>
<accession>A0A0G2SSP5</accession>
<dbReference type="EMBL" id="KP890823">
    <property type="protein sequence ID" value="AKA61977.1"/>
    <property type="molecule type" value="Genomic_DNA"/>
</dbReference>
<gene>
    <name evidence="1" type="ORF">Pm5461_112</name>
</gene>
<keyword evidence="2" id="KW-1185">Reference proteome</keyword>
<protein>
    <submittedName>
        <fullName evidence="1">Uncharacterized protein</fullName>
    </submittedName>
</protein>
<dbReference type="KEGG" id="vg:26622914"/>
<organism evidence="1 2">
    <name type="scientific">Proteus phage vB_PmiM_Pm5461</name>
    <dbReference type="NCBI Taxonomy" id="1636250"/>
    <lineage>
        <taxon>Viruses</taxon>
        <taxon>Duplodnaviria</taxon>
        <taxon>Heunggongvirae</taxon>
        <taxon>Uroviricota</taxon>
        <taxon>Caudoviricetes</taxon>
        <taxon>Pantevenvirales</taxon>
        <taxon>Straboviridae</taxon>
        <taxon>Bragavirus</taxon>
        <taxon>Bragavirus pm5461</taxon>
    </lineage>
</organism>
<reference evidence="1 2" key="1">
    <citation type="submission" date="2015-03" db="EMBL/GenBank/DDBJ databases">
        <authorList>
            <person name="Melo L.D.R."/>
            <person name="Veiga P."/>
            <person name="Cerca N."/>
            <person name="Kropinski A.M."/>
            <person name="Azeredo J."/>
            <person name="Almeida C."/>
            <person name="Sillankorva S."/>
        </authorList>
    </citation>
    <scope>NUCLEOTIDE SEQUENCE [LARGE SCALE GENOMIC DNA]</scope>
</reference>
<proteinExistence type="predicted"/>